<evidence type="ECO:0000313" key="2">
    <source>
        <dbReference type="EMBL" id="RDC55618.1"/>
    </source>
</evidence>
<evidence type="ECO:0008006" key="4">
    <source>
        <dbReference type="Google" id="ProtNLM"/>
    </source>
</evidence>
<keyword evidence="3" id="KW-1185">Reference proteome</keyword>
<dbReference type="RefSeq" id="WP_115403656.1">
    <property type="nucleotide sequence ID" value="NZ_QPKV01000006.1"/>
</dbReference>
<protein>
    <recommendedName>
        <fullName evidence="4">TonB-dependent receptor</fullName>
    </recommendedName>
</protein>
<name>A0A369PZW5_9SPHI</name>
<evidence type="ECO:0000256" key="1">
    <source>
        <dbReference type="SAM" id="SignalP"/>
    </source>
</evidence>
<sequence length="887" mass="99957">MKHILLIKLLCFIGIVSVSAQKPIKGTVKDSNGKGIESVNVNLKDAEGNIINFTRTNKNGEFNLSVKNDQIVGYKIEASSIGYKKQSISITDLTQSQDLILQASETNLETVTVKNRPSLMAKGDTLNYRTSDFADKQDRSIGDVLKKMPGIEVAENGKISYNGKSISNLYVDGDNLLDDKYNIGTKSIPQGAVDKVQVIQNDQPIKMMRKNNMSDDVALNLVIKDDAKLKVMGDATIGAGTPDRFDENLTAMLFNKKLKFINNIKGNNIGNDPGIDLTSHNLSDYLKRLDNSKPSGLLSTGAAGVPSLPQSRYLFNKAGVLNLNNLYKFNQDLQLRANISYLYDERKQQYNKFSQTYLSDQTISYSEFQNNEINPQKLRAQFNLNGNAEKHYLNNNFVLDYAPFKTTSAFSINNVAANQILKQETFDISNEFNYRKKLKSDDVINLYSYFNSTSQPEILNILPGLNADVLNNGNSYLGLNQYIKLPTWYTNNYISFAFVKGGFAQTYKAGFNLQQQNLNSELYRIQNDQTSELVSQNTVNDLKWFKNRVYADATYEYTNDKIKAGLSLPLSYNRISYNDPLNALDKSLQKLFLNPSMNIKYQTGIENFVTANYSFKNDLGGIDDVYRGTILKNYRSLFANDAPVSETKAHNIGAGFNFRKAMQMFFLNVGANYSDIELNTISSYSLSNNIQQRIVLPLENHFKTLSLNANTSKYIFAWKSTLNAGVIFSQSKYNQLQNGELLPFNTKTITYRAGIEAKLTNFVNWSYNASYAVTDNRAEIADAIKTNFQQLRQQSALAITTVRNVYLNLSAEHLFTHQSSQPNLKYLFADMNVKYKILKMKTDLEFGITNLTNIKQFDAIYLSANSLTTGTYLIPGRVAMLKATFNF</sequence>
<feature type="chain" id="PRO_5017018371" description="TonB-dependent receptor" evidence="1">
    <location>
        <begin position="21"/>
        <end position="887"/>
    </location>
</feature>
<dbReference type="Proteomes" id="UP000253961">
    <property type="component" value="Unassembled WGS sequence"/>
</dbReference>
<accession>A0A369PZW5</accession>
<dbReference type="EMBL" id="QPKV01000006">
    <property type="protein sequence ID" value="RDC55618.1"/>
    <property type="molecule type" value="Genomic_DNA"/>
</dbReference>
<dbReference type="OrthoDB" id="603275at2"/>
<reference evidence="2 3" key="1">
    <citation type="submission" date="2018-07" db="EMBL/GenBank/DDBJ databases">
        <title>Pedobacter sp. nov., isolated from soil.</title>
        <authorList>
            <person name="Zhou L.Y."/>
            <person name="Du Z.J."/>
        </authorList>
    </citation>
    <scope>NUCLEOTIDE SEQUENCE [LARGE SCALE GENOMIC DNA]</scope>
    <source>
        <strain evidence="2 3">JDX94</strain>
    </source>
</reference>
<comment type="caution">
    <text evidence="2">The sequence shown here is derived from an EMBL/GenBank/DDBJ whole genome shotgun (WGS) entry which is preliminary data.</text>
</comment>
<dbReference type="InterPro" id="IPR008969">
    <property type="entry name" value="CarboxyPept-like_regulatory"/>
</dbReference>
<organism evidence="2 3">
    <name type="scientific">Pedobacter chinensis</name>
    <dbReference type="NCBI Taxonomy" id="2282421"/>
    <lineage>
        <taxon>Bacteria</taxon>
        <taxon>Pseudomonadati</taxon>
        <taxon>Bacteroidota</taxon>
        <taxon>Sphingobacteriia</taxon>
        <taxon>Sphingobacteriales</taxon>
        <taxon>Sphingobacteriaceae</taxon>
        <taxon>Pedobacter</taxon>
    </lineage>
</organism>
<dbReference type="SUPFAM" id="SSF49464">
    <property type="entry name" value="Carboxypeptidase regulatory domain-like"/>
    <property type="match status" value="1"/>
</dbReference>
<dbReference type="Pfam" id="PF13620">
    <property type="entry name" value="CarboxypepD_reg"/>
    <property type="match status" value="1"/>
</dbReference>
<feature type="signal peptide" evidence="1">
    <location>
        <begin position="1"/>
        <end position="20"/>
    </location>
</feature>
<keyword evidence="1" id="KW-0732">Signal</keyword>
<dbReference type="Gene3D" id="2.60.40.1120">
    <property type="entry name" value="Carboxypeptidase-like, regulatory domain"/>
    <property type="match status" value="1"/>
</dbReference>
<dbReference type="AlphaFoldDB" id="A0A369PZW5"/>
<dbReference type="SUPFAM" id="SSF56935">
    <property type="entry name" value="Porins"/>
    <property type="match status" value="1"/>
</dbReference>
<proteinExistence type="predicted"/>
<gene>
    <name evidence="2" type="ORF">DU508_15175</name>
</gene>
<evidence type="ECO:0000313" key="3">
    <source>
        <dbReference type="Proteomes" id="UP000253961"/>
    </source>
</evidence>